<dbReference type="EMBL" id="CP022699">
    <property type="protein sequence ID" value="ATJ90580.1"/>
    <property type="molecule type" value="Genomic_DNA"/>
</dbReference>
<evidence type="ECO:0000256" key="1">
    <source>
        <dbReference type="SAM" id="MobiDB-lite"/>
    </source>
</evidence>
<feature type="compositionally biased region" description="Polar residues" evidence="1">
    <location>
        <begin position="103"/>
        <end position="133"/>
    </location>
</feature>
<proteinExistence type="predicted"/>
<dbReference type="KEGG" id="ato:CIW82_07660"/>
<reference evidence="2 3" key="1">
    <citation type="submission" date="2017-08" db="EMBL/GenBank/DDBJ databases">
        <title>Complete Genome Sequence of Acetobacter tropicalis Oregon-R-modENCODE STRAIN BDGP1, an acetic acid bacterium isolated from Drosophila melanogaster gut.</title>
        <authorList>
            <person name="Wan K.H."/>
            <person name="Yu C."/>
            <person name="Park S."/>
            <person name="Hammonds A.S."/>
            <person name="Booth B.W."/>
            <person name="Celniker S.E."/>
        </authorList>
    </citation>
    <scope>NUCLEOTIDE SEQUENCE [LARGE SCALE GENOMIC DNA]</scope>
    <source>
        <strain evidence="2 3">BDGP1</strain>
    </source>
</reference>
<dbReference type="AlphaFoldDB" id="A0A291PGH7"/>
<gene>
    <name evidence="2" type="ORF">CIW82_07660</name>
</gene>
<name>A0A291PGH7_9PROT</name>
<feature type="region of interest" description="Disordered" evidence="1">
    <location>
        <begin position="93"/>
        <end position="161"/>
    </location>
</feature>
<organism evidence="2 3">
    <name type="scientific">Acetobacter tropicalis</name>
    <dbReference type="NCBI Taxonomy" id="104102"/>
    <lineage>
        <taxon>Bacteria</taxon>
        <taxon>Pseudomonadati</taxon>
        <taxon>Pseudomonadota</taxon>
        <taxon>Alphaproteobacteria</taxon>
        <taxon>Acetobacterales</taxon>
        <taxon>Acetobacteraceae</taxon>
        <taxon>Acetobacter</taxon>
    </lineage>
</organism>
<sequence>MIQINVSARQTPSDRPHSLLQEYIPEGSGVTSAVSQNRTSKKKLETRLLIGTAIFCMFNKPVLVWADDAQELAAIKAQMRRLAAQVEAIEQRQAHKQGLPKTRTASTRAGHVGSTNTITARNGGFTAQTQGLSSGPVDPSIRFSPDMAPPRTATAGLPFKSQTAGGGPLGFQWIPEADDPQKTSSNIDLSSSSPQAITQTAVDTLPPIFSIGGISVRLGGFVELSNIWRSSNMSSGPATAWGNFPYANSPNHGLDEERLSAQLSRMSVLMEANPSKSVRLQAYVESDFAGAAGTSNSVQISGYTPRLRQGYFTFTEKDWGFHLLMGQAWSLATNYAKGILPRQEQLPAVTDNNQIPGISFTRVPQIRIGKDWNQKYWLGLSIEDPQATVGFSSSIASGDTLPAAYGQAHGARVYYSNAGGVLLNSATQYTDNPVPDIIVKGAADTSFGHYEVFGLARWFRSLSVAPGASTTKKHTTFGGGVGAGMTMPLGTKKLQLAGNVLAGDGIGRYGPTLLPDTTFNGRGQLSPVPEMMGSLGLIGHPTSSVLLYTYGGVETAGRKRYMGADGHQYGYGVTDLDLGGCDIEFGTCNAQTRTLASLTAGGWWHFMQGHYGSVMAGLQYTYIRKFAFRGNDGAGNSVYPTTEGNTVYVTFRYLPFQ</sequence>
<accession>A0A291PGH7</accession>
<evidence type="ECO:0000313" key="2">
    <source>
        <dbReference type="EMBL" id="ATJ90580.1"/>
    </source>
</evidence>
<dbReference type="Proteomes" id="UP000220394">
    <property type="component" value="Chromosome"/>
</dbReference>
<evidence type="ECO:0000313" key="3">
    <source>
        <dbReference type="Proteomes" id="UP000220394"/>
    </source>
</evidence>
<protein>
    <recommendedName>
        <fullName evidence="4">Porin</fullName>
    </recommendedName>
</protein>
<evidence type="ECO:0008006" key="4">
    <source>
        <dbReference type="Google" id="ProtNLM"/>
    </source>
</evidence>